<dbReference type="Proteomes" id="UP000504752">
    <property type="component" value="Chromosome"/>
</dbReference>
<evidence type="ECO:0000313" key="1">
    <source>
        <dbReference type="EMBL" id="QKD80531.1"/>
    </source>
</evidence>
<reference evidence="1 2" key="1">
    <citation type="submission" date="2020-05" db="EMBL/GenBank/DDBJ databases">
        <title>Actinomyces sp. zg-325.</title>
        <authorList>
            <person name="Yang C."/>
        </authorList>
    </citation>
    <scope>NUCLEOTIDE SEQUENCE [LARGE SCALE GENOMIC DNA]</scope>
    <source>
        <strain evidence="2">zg-325</strain>
    </source>
</reference>
<accession>A0A6M8BAK4</accession>
<dbReference type="KEGG" id="amam:HPC72_01490"/>
<keyword evidence="2" id="KW-1185">Reference proteome</keyword>
<dbReference type="SUPFAM" id="SSF55961">
    <property type="entry name" value="Bet v1-like"/>
    <property type="match status" value="1"/>
</dbReference>
<sequence length="207" mass="21565">MARLLAAVAAAGAAGAAGAVAVGYVAGRLRPRGNDAEPLPGDGLLPGATLVETHETVLTASAAAVWPWLVQMGYGRGGFYTFDVLQRLAGLGIVNADVIDSAWQDLAEGDRVRLAEDLSLAVALLEPERCLVLSSQGGSAPAGSGMDFDFTWAFVLAPTASGACRLIVRERYAPHTPAAARMVRSARPVARLMTHGMLHGLRHRAQA</sequence>
<dbReference type="EMBL" id="CP053642">
    <property type="protein sequence ID" value="QKD80531.1"/>
    <property type="molecule type" value="Genomic_DNA"/>
</dbReference>
<proteinExistence type="predicted"/>
<name>A0A6M8BAK4_9ACTO</name>
<dbReference type="AlphaFoldDB" id="A0A6M8BAK4"/>
<organism evidence="1 2">
    <name type="scientific">Actinomyces marmotae</name>
    <dbReference type="NCBI Taxonomy" id="2737173"/>
    <lineage>
        <taxon>Bacteria</taxon>
        <taxon>Bacillati</taxon>
        <taxon>Actinomycetota</taxon>
        <taxon>Actinomycetes</taxon>
        <taxon>Actinomycetales</taxon>
        <taxon>Actinomycetaceae</taxon>
        <taxon>Actinomyces</taxon>
    </lineage>
</organism>
<protein>
    <recommendedName>
        <fullName evidence="3">SRPBCC family protein</fullName>
    </recommendedName>
</protein>
<evidence type="ECO:0008006" key="3">
    <source>
        <dbReference type="Google" id="ProtNLM"/>
    </source>
</evidence>
<gene>
    <name evidence="1" type="ORF">HPC72_01490</name>
</gene>
<evidence type="ECO:0000313" key="2">
    <source>
        <dbReference type="Proteomes" id="UP000504752"/>
    </source>
</evidence>